<dbReference type="GO" id="GO:0006353">
    <property type="term" value="P:DNA-templated transcription termination"/>
    <property type="evidence" value="ECO:0007669"/>
    <property type="project" value="UniProtKB-KW"/>
</dbReference>
<dbReference type="GO" id="GO:0003676">
    <property type="term" value="F:nucleic acid binding"/>
    <property type="evidence" value="ECO:0007669"/>
    <property type="project" value="InterPro"/>
</dbReference>
<sequence length="216" mass="23522">MLLNARSPAACVRSRPHSQVQKHSLRPVLRSKRVVAVRASQSAGVKEALGQLKQGLAGKPTIDPAYLNGAAYLKTIGFTNQAEVARVLDIAMNPNSLFLSYGDGRRTRNASARTLDVDADIRPVVEFLRNKGMGVGDVPKVISGHPPVISYSVPDRLEPFWEYLSSIGVPDVAAAVVSRPSLLGLDVNANLRKIVEYLQYTETPTEKIVEYVCKSI</sequence>
<dbReference type="Proteomes" id="UP000612055">
    <property type="component" value="Unassembled WGS sequence"/>
</dbReference>
<dbReference type="AlphaFoldDB" id="A0A835XUY7"/>
<evidence type="ECO:0000313" key="4">
    <source>
        <dbReference type="EMBL" id="KAG2490606.1"/>
    </source>
</evidence>
<dbReference type="InterPro" id="IPR038538">
    <property type="entry name" value="MTERF_sf"/>
</dbReference>
<evidence type="ECO:0000256" key="3">
    <source>
        <dbReference type="ARBA" id="ARBA00022946"/>
    </source>
</evidence>
<gene>
    <name evidence="4" type="ORF">HYH03_010998</name>
</gene>
<evidence type="ECO:0000313" key="5">
    <source>
        <dbReference type="Proteomes" id="UP000612055"/>
    </source>
</evidence>
<keyword evidence="2" id="KW-0804">Transcription</keyword>
<protein>
    <submittedName>
        <fullName evidence="4">Uncharacterized protein</fullName>
    </submittedName>
</protein>
<name>A0A835XUY7_9CHLO</name>
<reference evidence="4" key="1">
    <citation type="journal article" date="2020" name="bioRxiv">
        <title>Comparative genomics of Chlamydomonas.</title>
        <authorList>
            <person name="Craig R.J."/>
            <person name="Hasan A.R."/>
            <person name="Ness R.W."/>
            <person name="Keightley P.D."/>
        </authorList>
    </citation>
    <scope>NUCLEOTIDE SEQUENCE</scope>
    <source>
        <strain evidence="4">CCAP 11/70</strain>
    </source>
</reference>
<dbReference type="SMART" id="SM00733">
    <property type="entry name" value="Mterf"/>
    <property type="match status" value="2"/>
</dbReference>
<comment type="similarity">
    <text evidence="1">Belongs to the mTERF family.</text>
</comment>
<proteinExistence type="inferred from homology"/>
<comment type="caution">
    <text evidence="4">The sequence shown here is derived from an EMBL/GenBank/DDBJ whole genome shotgun (WGS) entry which is preliminary data.</text>
</comment>
<dbReference type="Pfam" id="PF02536">
    <property type="entry name" value="mTERF"/>
    <property type="match status" value="1"/>
</dbReference>
<keyword evidence="2" id="KW-0805">Transcription regulation</keyword>
<dbReference type="Gene3D" id="1.25.70.10">
    <property type="entry name" value="Transcription termination factor 3, mitochondrial"/>
    <property type="match status" value="1"/>
</dbReference>
<evidence type="ECO:0000256" key="1">
    <source>
        <dbReference type="ARBA" id="ARBA00007692"/>
    </source>
</evidence>
<accession>A0A835XUY7</accession>
<dbReference type="OrthoDB" id="637682at2759"/>
<evidence type="ECO:0000256" key="2">
    <source>
        <dbReference type="ARBA" id="ARBA00022472"/>
    </source>
</evidence>
<dbReference type="InterPro" id="IPR003690">
    <property type="entry name" value="MTERF"/>
</dbReference>
<dbReference type="EMBL" id="JAEHOE010000060">
    <property type="protein sequence ID" value="KAG2490606.1"/>
    <property type="molecule type" value="Genomic_DNA"/>
</dbReference>
<organism evidence="4 5">
    <name type="scientific">Edaphochlamys debaryana</name>
    <dbReference type="NCBI Taxonomy" id="47281"/>
    <lineage>
        <taxon>Eukaryota</taxon>
        <taxon>Viridiplantae</taxon>
        <taxon>Chlorophyta</taxon>
        <taxon>core chlorophytes</taxon>
        <taxon>Chlorophyceae</taxon>
        <taxon>CS clade</taxon>
        <taxon>Chlamydomonadales</taxon>
        <taxon>Chlamydomonadales incertae sedis</taxon>
        <taxon>Edaphochlamys</taxon>
    </lineage>
</organism>
<keyword evidence="5" id="KW-1185">Reference proteome</keyword>
<keyword evidence="3" id="KW-0809">Transit peptide</keyword>
<keyword evidence="2" id="KW-0806">Transcription termination</keyword>